<evidence type="ECO:0000256" key="3">
    <source>
        <dbReference type="ARBA" id="ARBA00022676"/>
    </source>
</evidence>
<organism evidence="11 12">
    <name type="scientific">Triparma laevis f. inornata</name>
    <dbReference type="NCBI Taxonomy" id="1714386"/>
    <lineage>
        <taxon>Eukaryota</taxon>
        <taxon>Sar</taxon>
        <taxon>Stramenopiles</taxon>
        <taxon>Ochrophyta</taxon>
        <taxon>Bolidophyceae</taxon>
        <taxon>Parmales</taxon>
        <taxon>Triparmaceae</taxon>
        <taxon>Triparma</taxon>
    </lineage>
</organism>
<name>A0A9W7AMM0_9STRA</name>
<dbReference type="Gene3D" id="3.90.550.50">
    <property type="match status" value="1"/>
</dbReference>
<comment type="caution">
    <text evidence="11">The sequence shown here is derived from an EMBL/GenBank/DDBJ whole genome shotgun (WGS) entry which is preliminary data.</text>
</comment>
<keyword evidence="8 10" id="KW-0333">Golgi apparatus</keyword>
<dbReference type="GO" id="GO:0000139">
    <property type="term" value="C:Golgi membrane"/>
    <property type="evidence" value="ECO:0007669"/>
    <property type="project" value="UniProtKB-SubCell"/>
</dbReference>
<keyword evidence="4" id="KW-0808">Transferase</keyword>
<evidence type="ECO:0000256" key="10">
    <source>
        <dbReference type="RuleBase" id="RU363063"/>
    </source>
</evidence>
<evidence type="ECO:0000256" key="5">
    <source>
        <dbReference type="ARBA" id="ARBA00022692"/>
    </source>
</evidence>
<dbReference type="EMBL" id="BLQM01000178">
    <property type="protein sequence ID" value="GMH72675.1"/>
    <property type="molecule type" value="Genomic_DNA"/>
</dbReference>
<dbReference type="Pfam" id="PF01762">
    <property type="entry name" value="Galactosyl_T"/>
    <property type="match status" value="1"/>
</dbReference>
<comment type="similarity">
    <text evidence="2 10">Belongs to the glycosyltransferase 31 family.</text>
</comment>
<dbReference type="EC" id="2.4.1.-" evidence="10"/>
<evidence type="ECO:0000256" key="4">
    <source>
        <dbReference type="ARBA" id="ARBA00022679"/>
    </source>
</evidence>
<keyword evidence="5" id="KW-0812">Transmembrane</keyword>
<evidence type="ECO:0000313" key="12">
    <source>
        <dbReference type="Proteomes" id="UP001162640"/>
    </source>
</evidence>
<evidence type="ECO:0000256" key="8">
    <source>
        <dbReference type="ARBA" id="ARBA00023034"/>
    </source>
</evidence>
<dbReference type="InterPro" id="IPR002659">
    <property type="entry name" value="Glyco_trans_31"/>
</dbReference>
<protein>
    <recommendedName>
        <fullName evidence="10">Hexosyltransferase</fullName>
        <ecNumber evidence="10">2.4.1.-</ecNumber>
    </recommendedName>
</protein>
<comment type="subcellular location">
    <subcellularLocation>
        <location evidence="1 10">Golgi apparatus membrane</location>
        <topology evidence="1 10">Single-pass type II membrane protein</topology>
    </subcellularLocation>
</comment>
<sequence length="226" mass="25684">MHSLDVFHGGIEEFDYLVKLDDDSYVDMDALLEVLNASPRLSHYRGLFFTGKPYRDPSHKNYVSPKCLPLPVLPPFAYGGGFVLSWDLVDYVVNNHRVLEKGLIRDKDGDRCCDLDDLQVGLWMFALGVELVHEDRFNGLLNCHRDTIILYDVPEWLMLEVHEGVKKGGVCNDAIHEYLLGSSKPEHVAVGLIRLILLRRWNLALERAEFESGGGRRAVTRKCCCP</sequence>
<keyword evidence="6" id="KW-0735">Signal-anchor</keyword>
<proteinExistence type="inferred from homology"/>
<reference evidence="12" key="1">
    <citation type="journal article" date="2023" name="Commun. Biol.">
        <title>Genome analysis of Parmales, the sister group of diatoms, reveals the evolutionary specialization of diatoms from phago-mixotrophs to photoautotrophs.</title>
        <authorList>
            <person name="Ban H."/>
            <person name="Sato S."/>
            <person name="Yoshikawa S."/>
            <person name="Yamada K."/>
            <person name="Nakamura Y."/>
            <person name="Ichinomiya M."/>
            <person name="Sato N."/>
            <person name="Blanc-Mathieu R."/>
            <person name="Endo H."/>
            <person name="Kuwata A."/>
            <person name="Ogata H."/>
        </authorList>
    </citation>
    <scope>NUCLEOTIDE SEQUENCE [LARGE SCALE GENOMIC DNA]</scope>
</reference>
<dbReference type="GO" id="GO:0016758">
    <property type="term" value="F:hexosyltransferase activity"/>
    <property type="evidence" value="ECO:0007669"/>
    <property type="project" value="InterPro"/>
</dbReference>
<evidence type="ECO:0000256" key="6">
    <source>
        <dbReference type="ARBA" id="ARBA00022968"/>
    </source>
</evidence>
<evidence type="ECO:0000256" key="9">
    <source>
        <dbReference type="ARBA" id="ARBA00023136"/>
    </source>
</evidence>
<evidence type="ECO:0000256" key="2">
    <source>
        <dbReference type="ARBA" id="ARBA00008661"/>
    </source>
</evidence>
<gene>
    <name evidence="11" type="ORF">TL16_g05978</name>
</gene>
<dbReference type="AlphaFoldDB" id="A0A9W7AMM0"/>
<dbReference type="Proteomes" id="UP001162640">
    <property type="component" value="Unassembled WGS sequence"/>
</dbReference>
<dbReference type="PANTHER" id="PTHR11214">
    <property type="entry name" value="BETA-1,3-N-ACETYLGLUCOSAMINYLTRANSFERASE"/>
    <property type="match status" value="1"/>
</dbReference>
<evidence type="ECO:0000256" key="1">
    <source>
        <dbReference type="ARBA" id="ARBA00004323"/>
    </source>
</evidence>
<keyword evidence="7" id="KW-1133">Transmembrane helix</keyword>
<keyword evidence="9" id="KW-0472">Membrane</keyword>
<evidence type="ECO:0000256" key="7">
    <source>
        <dbReference type="ARBA" id="ARBA00022989"/>
    </source>
</evidence>
<evidence type="ECO:0000313" key="11">
    <source>
        <dbReference type="EMBL" id="GMH72675.1"/>
    </source>
</evidence>
<keyword evidence="3 10" id="KW-0328">Glycosyltransferase</keyword>
<accession>A0A9W7AMM0</accession>